<name>A0ABQ2DCQ0_9DEIO</name>
<comment type="caution">
    <text evidence="2">The sequence shown here is derived from an EMBL/GenBank/DDBJ whole genome shotgun (WGS) entry which is preliminary data.</text>
</comment>
<dbReference type="Proteomes" id="UP000632222">
    <property type="component" value="Unassembled WGS sequence"/>
</dbReference>
<evidence type="ECO:0008006" key="4">
    <source>
        <dbReference type="Google" id="ProtNLM"/>
    </source>
</evidence>
<keyword evidence="3" id="KW-1185">Reference proteome</keyword>
<evidence type="ECO:0000313" key="2">
    <source>
        <dbReference type="EMBL" id="GGJ53558.1"/>
    </source>
</evidence>
<sequence>MVFMPPTRMLISCFSLMVLAGCQTLQIPQSPLKTLGTRTVEKWTEGKTGFVILSQTHGEAYPTNTTINTHGEFTLQLPQLDSSLLFEAAFTLLPGCEFKVIPSDPQAHLMHGTLLVKQDGDDTRRILQIWGSSGVNDTSQRFHLVYSDRSVHLGGTQHCSTLFGPYVQHNNMQLVKGWNIVKVEYQGNLEADVTASTSLPAHVRFLY</sequence>
<protein>
    <recommendedName>
        <fullName evidence="4">Lipoprotein</fullName>
    </recommendedName>
</protein>
<gene>
    <name evidence="2" type="ORF">GCM10008938_44490</name>
</gene>
<evidence type="ECO:0000256" key="1">
    <source>
        <dbReference type="SAM" id="SignalP"/>
    </source>
</evidence>
<feature type="signal peptide" evidence="1">
    <location>
        <begin position="1"/>
        <end position="20"/>
    </location>
</feature>
<organism evidence="2 3">
    <name type="scientific">Deinococcus roseus</name>
    <dbReference type="NCBI Taxonomy" id="392414"/>
    <lineage>
        <taxon>Bacteria</taxon>
        <taxon>Thermotogati</taxon>
        <taxon>Deinococcota</taxon>
        <taxon>Deinococci</taxon>
        <taxon>Deinococcales</taxon>
        <taxon>Deinococcaceae</taxon>
        <taxon>Deinococcus</taxon>
    </lineage>
</organism>
<keyword evidence="1" id="KW-0732">Signal</keyword>
<proteinExistence type="predicted"/>
<reference evidence="3" key="1">
    <citation type="journal article" date="2019" name="Int. J. Syst. Evol. Microbiol.">
        <title>The Global Catalogue of Microorganisms (GCM) 10K type strain sequencing project: providing services to taxonomists for standard genome sequencing and annotation.</title>
        <authorList>
            <consortium name="The Broad Institute Genomics Platform"/>
            <consortium name="The Broad Institute Genome Sequencing Center for Infectious Disease"/>
            <person name="Wu L."/>
            <person name="Ma J."/>
        </authorList>
    </citation>
    <scope>NUCLEOTIDE SEQUENCE [LARGE SCALE GENOMIC DNA]</scope>
    <source>
        <strain evidence="3">JCM 14370</strain>
    </source>
</reference>
<dbReference type="EMBL" id="BMOD01000027">
    <property type="protein sequence ID" value="GGJ53558.1"/>
    <property type="molecule type" value="Genomic_DNA"/>
</dbReference>
<evidence type="ECO:0000313" key="3">
    <source>
        <dbReference type="Proteomes" id="UP000632222"/>
    </source>
</evidence>
<accession>A0ABQ2DCQ0</accession>
<feature type="chain" id="PRO_5046501097" description="Lipoprotein" evidence="1">
    <location>
        <begin position="21"/>
        <end position="207"/>
    </location>
</feature>